<protein>
    <recommendedName>
        <fullName evidence="9">U5 small nuclear ribonucleoprotein TSSC4</fullName>
    </recommendedName>
</protein>
<keyword evidence="6" id="KW-0747">Spliceosome</keyword>
<comment type="similarity">
    <text evidence="3">Belongs to the TSSC4 family.</text>
</comment>
<feature type="region of interest" description="Disordered" evidence="12">
    <location>
        <begin position="1"/>
        <end position="28"/>
    </location>
</feature>
<evidence type="ECO:0000256" key="3">
    <source>
        <dbReference type="ARBA" id="ARBA00010362"/>
    </source>
</evidence>
<evidence type="ECO:0000256" key="7">
    <source>
        <dbReference type="ARBA" id="ARBA00023187"/>
    </source>
</evidence>
<evidence type="ECO:0000313" key="14">
    <source>
        <dbReference type="Proteomes" id="UP000271974"/>
    </source>
</evidence>
<keyword evidence="8" id="KW-0539">Nucleus</keyword>
<dbReference type="EMBL" id="RQTK01000433">
    <property type="protein sequence ID" value="RUS79698.1"/>
    <property type="molecule type" value="Genomic_DNA"/>
</dbReference>
<evidence type="ECO:0000256" key="6">
    <source>
        <dbReference type="ARBA" id="ARBA00022728"/>
    </source>
</evidence>
<evidence type="ECO:0000256" key="5">
    <source>
        <dbReference type="ARBA" id="ARBA00022664"/>
    </source>
</evidence>
<dbReference type="Proteomes" id="UP000271974">
    <property type="component" value="Unassembled WGS sequence"/>
</dbReference>
<evidence type="ECO:0000256" key="8">
    <source>
        <dbReference type="ARBA" id="ARBA00023242"/>
    </source>
</evidence>
<evidence type="ECO:0000256" key="4">
    <source>
        <dbReference type="ARBA" id="ARBA00022490"/>
    </source>
</evidence>
<feature type="region of interest" description="Disordered" evidence="12">
    <location>
        <begin position="202"/>
        <end position="297"/>
    </location>
</feature>
<keyword evidence="7" id="KW-0508">mRNA splicing</keyword>
<dbReference type="GO" id="GO:0008380">
    <property type="term" value="P:RNA splicing"/>
    <property type="evidence" value="ECO:0007669"/>
    <property type="project" value="UniProtKB-KW"/>
</dbReference>
<feature type="compositionally biased region" description="Polar residues" evidence="12">
    <location>
        <begin position="110"/>
        <end position="121"/>
    </location>
</feature>
<reference evidence="13 14" key="1">
    <citation type="submission" date="2019-01" db="EMBL/GenBank/DDBJ databases">
        <title>A draft genome assembly of the solar-powered sea slug Elysia chlorotica.</title>
        <authorList>
            <person name="Cai H."/>
            <person name="Li Q."/>
            <person name="Fang X."/>
            <person name="Li J."/>
            <person name="Curtis N.E."/>
            <person name="Altenburger A."/>
            <person name="Shibata T."/>
            <person name="Feng M."/>
            <person name="Maeda T."/>
            <person name="Schwartz J.A."/>
            <person name="Shigenobu S."/>
            <person name="Lundholm N."/>
            <person name="Nishiyama T."/>
            <person name="Yang H."/>
            <person name="Hasebe M."/>
            <person name="Li S."/>
            <person name="Pierce S.K."/>
            <person name="Wang J."/>
        </authorList>
    </citation>
    <scope>NUCLEOTIDE SEQUENCE [LARGE SCALE GENOMIC DNA]</scope>
    <source>
        <strain evidence="13">EC2010</strain>
        <tissue evidence="13">Whole organism of an adult</tissue>
    </source>
</reference>
<evidence type="ECO:0000313" key="13">
    <source>
        <dbReference type="EMBL" id="RUS79698.1"/>
    </source>
</evidence>
<comment type="caution">
    <text evidence="13">The sequence shown here is derived from an EMBL/GenBank/DDBJ whole genome shotgun (WGS) entry which is preliminary data.</text>
</comment>
<dbReference type="Pfam" id="PF15264">
    <property type="entry name" value="TSSC4"/>
    <property type="match status" value="1"/>
</dbReference>
<dbReference type="PANTHER" id="PTHR13445:SF3">
    <property type="entry name" value="U5 SMALL NUCLEAR RIBONUCLEOPROTEIN TSSC4"/>
    <property type="match status" value="1"/>
</dbReference>
<evidence type="ECO:0000256" key="11">
    <source>
        <dbReference type="SAM" id="Coils"/>
    </source>
</evidence>
<feature type="compositionally biased region" description="Basic and acidic residues" evidence="12">
    <location>
        <begin position="92"/>
        <end position="106"/>
    </location>
</feature>
<dbReference type="GO" id="GO:0005681">
    <property type="term" value="C:spliceosomal complex"/>
    <property type="evidence" value="ECO:0007669"/>
    <property type="project" value="UniProtKB-KW"/>
</dbReference>
<evidence type="ECO:0000256" key="12">
    <source>
        <dbReference type="SAM" id="MobiDB-lite"/>
    </source>
</evidence>
<dbReference type="InterPro" id="IPR029338">
    <property type="entry name" value="TSSC4"/>
</dbReference>
<keyword evidence="5" id="KW-0507">mRNA processing</keyword>
<keyword evidence="4" id="KW-0963">Cytoplasm</keyword>
<feature type="compositionally biased region" description="Polar residues" evidence="12">
    <location>
        <begin position="228"/>
        <end position="237"/>
    </location>
</feature>
<keyword evidence="11" id="KW-0175">Coiled coil</keyword>
<evidence type="ECO:0000256" key="9">
    <source>
        <dbReference type="ARBA" id="ARBA00035304"/>
    </source>
</evidence>
<dbReference type="OrthoDB" id="1906282at2759"/>
<dbReference type="AlphaFoldDB" id="A0A3S1BBN5"/>
<evidence type="ECO:0000256" key="10">
    <source>
        <dbReference type="ARBA" id="ARBA00045970"/>
    </source>
</evidence>
<feature type="compositionally biased region" description="Basic residues" evidence="12">
    <location>
        <begin position="125"/>
        <end position="135"/>
    </location>
</feature>
<feature type="region of interest" description="Disordered" evidence="12">
    <location>
        <begin position="51"/>
        <end position="146"/>
    </location>
</feature>
<evidence type="ECO:0000256" key="2">
    <source>
        <dbReference type="ARBA" id="ARBA00004496"/>
    </source>
</evidence>
<feature type="compositionally biased region" description="Basic and acidic residues" evidence="12">
    <location>
        <begin position="214"/>
        <end position="226"/>
    </location>
</feature>
<proteinExistence type="inferred from homology"/>
<dbReference type="GO" id="GO:0006397">
    <property type="term" value="P:mRNA processing"/>
    <property type="evidence" value="ECO:0007669"/>
    <property type="project" value="UniProtKB-KW"/>
</dbReference>
<feature type="coiled-coil region" evidence="11">
    <location>
        <begin position="165"/>
        <end position="192"/>
    </location>
</feature>
<organism evidence="13 14">
    <name type="scientific">Elysia chlorotica</name>
    <name type="common">Eastern emerald elysia</name>
    <name type="synonym">Sea slug</name>
    <dbReference type="NCBI Taxonomy" id="188477"/>
    <lineage>
        <taxon>Eukaryota</taxon>
        <taxon>Metazoa</taxon>
        <taxon>Spiralia</taxon>
        <taxon>Lophotrochozoa</taxon>
        <taxon>Mollusca</taxon>
        <taxon>Gastropoda</taxon>
        <taxon>Heterobranchia</taxon>
        <taxon>Euthyneura</taxon>
        <taxon>Panpulmonata</taxon>
        <taxon>Sacoglossa</taxon>
        <taxon>Placobranchoidea</taxon>
        <taxon>Plakobranchidae</taxon>
        <taxon>Elysia</taxon>
    </lineage>
</organism>
<dbReference type="GO" id="GO:0005737">
    <property type="term" value="C:cytoplasm"/>
    <property type="evidence" value="ECO:0007669"/>
    <property type="project" value="UniProtKB-SubCell"/>
</dbReference>
<comment type="function">
    <text evidence="10">Protein associated with the U5 snRNP, during its maturation and its post-splicing recycling and which is required for spliceosomal tri-snRNP complex assembly in the nucleus. Has a molecular sequestering activity and transiently hinders SNRNP200 binding sites for constitutive splicing factors that intervene later during the assembly of the spliceosome and splicing. Together with its molecular sequestering activity, may also function as a molecular adapter and placeholder, coordinating the assembly of the U5 snRNP and its association with the U4/U6 di-snRNP.</text>
</comment>
<comment type="subcellular location">
    <subcellularLocation>
        <location evidence="2">Cytoplasm</location>
    </subcellularLocation>
    <subcellularLocation>
        <location evidence="1">Nucleus</location>
    </subcellularLocation>
</comment>
<feature type="compositionally biased region" description="Basic residues" evidence="12">
    <location>
        <begin position="274"/>
        <end position="291"/>
    </location>
</feature>
<evidence type="ECO:0000256" key="1">
    <source>
        <dbReference type="ARBA" id="ARBA00004123"/>
    </source>
</evidence>
<accession>A0A3S1BBN5</accession>
<keyword evidence="14" id="KW-1185">Reference proteome</keyword>
<sequence>MVTAMDSSVKDTDQESLSTRTGTDLFTSRRHDVFSGLGELEKKHSAFLKVLSKDGSMEDQGLVKLDPEEENAEGSRKPSSSPHRRARQNLGDTRDSDFRVASRESKVANMGQSGSNRTQDSGFKHPMRRPYHRSGRNQLPDFKKHPEKYTHYSLGDVSENDMSERSNSKAALAFLEERRSQKEKEEKEEEIVFDTEQAACSQGHIAFSRPSQKKSTDVGEHEKGDRVQVSSATSSVIPNLYDPDTDILQEENLINGTADTENESHEGKTPIHSFKSRKSNSTKRNYIRKKSHDVDSD</sequence>
<dbReference type="PANTHER" id="PTHR13445">
    <property type="entry name" value="TUMOR SUPPRESSING SUBTRANSFERABLE CANDIDATE 4 TSSC4"/>
    <property type="match status" value="1"/>
</dbReference>
<dbReference type="STRING" id="188477.A0A3S1BBN5"/>
<gene>
    <name evidence="13" type="ORF">EGW08_012532</name>
</gene>
<name>A0A3S1BBN5_ELYCH</name>
<feature type="compositionally biased region" description="Polar residues" evidence="12">
    <location>
        <begin position="15"/>
        <end position="26"/>
    </location>
</feature>